<feature type="region of interest" description="Disordered" evidence="8">
    <location>
        <begin position="512"/>
        <end position="542"/>
    </location>
</feature>
<evidence type="ECO:0000256" key="9">
    <source>
        <dbReference type="SAM" id="Phobius"/>
    </source>
</evidence>
<reference evidence="12" key="2">
    <citation type="submission" date="2023-04" db="EMBL/GenBank/DDBJ databases">
        <authorList>
            <person name="Bu L."/>
            <person name="Lu L."/>
            <person name="Laidemitt M.R."/>
            <person name="Zhang S.M."/>
            <person name="Mutuku M."/>
            <person name="Mkoji G."/>
            <person name="Steinauer M."/>
            <person name="Loker E.S."/>
        </authorList>
    </citation>
    <scope>NUCLEOTIDE SEQUENCE</scope>
    <source>
        <strain evidence="12">KasaAsao</strain>
        <tissue evidence="12">Whole Snail</tissue>
    </source>
</reference>
<evidence type="ECO:0000313" key="13">
    <source>
        <dbReference type="Proteomes" id="UP001233172"/>
    </source>
</evidence>
<feature type="domain" description="Cadherin" evidence="11">
    <location>
        <begin position="205"/>
        <end position="307"/>
    </location>
</feature>
<keyword evidence="3" id="KW-0677">Repeat</keyword>
<organism evidence="12 13">
    <name type="scientific">Biomphalaria pfeifferi</name>
    <name type="common">Bloodfluke planorb</name>
    <name type="synonym">Freshwater snail</name>
    <dbReference type="NCBI Taxonomy" id="112525"/>
    <lineage>
        <taxon>Eukaryota</taxon>
        <taxon>Metazoa</taxon>
        <taxon>Spiralia</taxon>
        <taxon>Lophotrochozoa</taxon>
        <taxon>Mollusca</taxon>
        <taxon>Gastropoda</taxon>
        <taxon>Heterobranchia</taxon>
        <taxon>Euthyneura</taxon>
        <taxon>Panpulmonata</taxon>
        <taxon>Hygrophila</taxon>
        <taxon>Lymnaeoidea</taxon>
        <taxon>Planorbidae</taxon>
        <taxon>Biomphalaria</taxon>
    </lineage>
</organism>
<keyword evidence="5 9" id="KW-1133">Transmembrane helix</keyword>
<evidence type="ECO:0000256" key="5">
    <source>
        <dbReference type="ARBA" id="ARBA00022989"/>
    </source>
</evidence>
<protein>
    <submittedName>
        <fullName evidence="12">Protocadherin Fat 4</fullName>
    </submittedName>
</protein>
<feature type="chain" id="PRO_5042213006" evidence="10">
    <location>
        <begin position="21"/>
        <end position="726"/>
    </location>
</feature>
<feature type="compositionally biased region" description="Basic and acidic residues" evidence="8">
    <location>
        <begin position="600"/>
        <end position="611"/>
    </location>
</feature>
<dbReference type="GO" id="GO:0005886">
    <property type="term" value="C:plasma membrane"/>
    <property type="evidence" value="ECO:0007669"/>
    <property type="project" value="UniProtKB-SubCell"/>
</dbReference>
<evidence type="ECO:0000313" key="12">
    <source>
        <dbReference type="EMBL" id="KAK0045648.1"/>
    </source>
</evidence>
<feature type="region of interest" description="Disordered" evidence="8">
    <location>
        <begin position="588"/>
        <end position="641"/>
    </location>
</feature>
<comment type="subcellular location">
    <subcellularLocation>
        <location evidence="1">Membrane</location>
    </subcellularLocation>
</comment>
<feature type="signal peptide" evidence="10">
    <location>
        <begin position="1"/>
        <end position="20"/>
    </location>
</feature>
<dbReference type="PROSITE" id="PS00232">
    <property type="entry name" value="CADHERIN_1"/>
    <property type="match status" value="1"/>
</dbReference>
<evidence type="ECO:0000259" key="11">
    <source>
        <dbReference type="PROSITE" id="PS50268"/>
    </source>
</evidence>
<dbReference type="PRINTS" id="PR01217">
    <property type="entry name" value="PRICHEXTENSN"/>
</dbReference>
<feature type="compositionally biased region" description="Low complexity" evidence="8">
    <location>
        <begin position="708"/>
        <end position="719"/>
    </location>
</feature>
<name>A0AAD8F012_BIOPF</name>
<dbReference type="PRINTS" id="PR00205">
    <property type="entry name" value="CADHERIN"/>
</dbReference>
<keyword evidence="10" id="KW-0732">Signal</keyword>
<keyword evidence="6 9" id="KW-0472">Membrane</keyword>
<gene>
    <name evidence="12" type="ORF">Bpfe_024900</name>
</gene>
<feature type="region of interest" description="Disordered" evidence="8">
    <location>
        <begin position="653"/>
        <end position="726"/>
    </location>
</feature>
<dbReference type="Pfam" id="PF00028">
    <property type="entry name" value="Cadherin"/>
    <property type="match status" value="1"/>
</dbReference>
<dbReference type="SUPFAM" id="SSF49313">
    <property type="entry name" value="Cadherin-like"/>
    <property type="match status" value="3"/>
</dbReference>
<dbReference type="PANTHER" id="PTHR24026">
    <property type="entry name" value="FAT ATYPICAL CADHERIN-RELATED"/>
    <property type="match status" value="1"/>
</dbReference>
<sequence length="726" mass="77830">MARIRLILWLLCFFCHYSQQAVDLLPPTSIELAAINVELSESQKTQKDLFNGAPLVTCEDEDDTRAFIQTISPASPCGKKCFLLQKCGAGAPNQTEFCLIFLPSEGTLSYKQASLYQMTIGCTDDLEPVATKTMTINILNNSPPVFQNQNLPSFADGLVKTTQDLKYLCENTITANFQATDKINSPITKTVTFTIDKANTAPTITNLDTTISIDENTEPGPVRTLTVLDDKIGTPMTYHMTSVSGSGLELYSFDPTTKILSTKSKPNYERLDTRSVTLYFEVTDGYCTSPQYSLTININDVNESPVLTPSDRKIIEVFEENIVTPSGVTLTDEDINDSWTYSLVSSSDPRLTVDPSSGDIVTTAPIDIDKNTVSKTYTVKFAATDKKGKVSNTATATVTIYDINDNPPYFKSKSYSFAATECTDPGTPLGKVAGDDDDSTYRNNDWLVYGGGGGKMSVMSDGTVILTQACVDGETGSGEATITDQGEYPGPLSGLDVPISLTCGPCPPPVPPATAAPATTKTAAATTKATTSSSSGTAGGSGGGGITDYLGWMIPAIIGGLIWLALMGFLIYRYCFPCRNPCAGRCVRQPKAPKPPPKVPEPKPSKPEKPKKLPPPPPPPPKVTPPPPPPPQPEPPADPYLFGFWKEQFTDQDHLKQPARAAKPQPIENMPPAEVVPRGNAIPPENLKLGNPGIGQWNLKPAAPSNGAQPTVTQAAAPQKSKCVIL</sequence>
<keyword evidence="13" id="KW-1185">Reference proteome</keyword>
<evidence type="ECO:0000256" key="3">
    <source>
        <dbReference type="ARBA" id="ARBA00022737"/>
    </source>
</evidence>
<proteinExistence type="predicted"/>
<keyword evidence="2 9" id="KW-0812">Transmembrane</keyword>
<feature type="compositionally biased region" description="Low complexity" evidence="8">
    <location>
        <begin position="515"/>
        <end position="536"/>
    </location>
</feature>
<keyword evidence="4 7" id="KW-0106">Calcium</keyword>
<dbReference type="PANTHER" id="PTHR24026:SF126">
    <property type="entry name" value="PROTOCADHERIN FAT 4"/>
    <property type="match status" value="1"/>
</dbReference>
<dbReference type="SMART" id="SM00112">
    <property type="entry name" value="CA"/>
    <property type="match status" value="1"/>
</dbReference>
<evidence type="ECO:0000256" key="7">
    <source>
        <dbReference type="PROSITE-ProRule" id="PRU00043"/>
    </source>
</evidence>
<evidence type="ECO:0000256" key="8">
    <source>
        <dbReference type="SAM" id="MobiDB-lite"/>
    </source>
</evidence>
<dbReference type="Proteomes" id="UP001233172">
    <property type="component" value="Unassembled WGS sequence"/>
</dbReference>
<dbReference type="AlphaFoldDB" id="A0AAD8F012"/>
<dbReference type="CDD" id="cd11304">
    <property type="entry name" value="Cadherin_repeat"/>
    <property type="match status" value="1"/>
</dbReference>
<evidence type="ECO:0000256" key="1">
    <source>
        <dbReference type="ARBA" id="ARBA00004370"/>
    </source>
</evidence>
<dbReference type="GO" id="GO:0007156">
    <property type="term" value="P:homophilic cell adhesion via plasma membrane adhesion molecules"/>
    <property type="evidence" value="ECO:0007669"/>
    <property type="project" value="InterPro"/>
</dbReference>
<dbReference type="InterPro" id="IPR020894">
    <property type="entry name" value="Cadherin_CS"/>
</dbReference>
<reference evidence="12" key="1">
    <citation type="journal article" date="2023" name="PLoS Negl. Trop. Dis.">
        <title>A genome sequence for Biomphalaria pfeifferi, the major vector snail for the human-infecting parasite Schistosoma mansoni.</title>
        <authorList>
            <person name="Bu L."/>
            <person name="Lu L."/>
            <person name="Laidemitt M.R."/>
            <person name="Zhang S.M."/>
            <person name="Mutuku M."/>
            <person name="Mkoji G."/>
            <person name="Steinauer M."/>
            <person name="Loker E.S."/>
        </authorList>
    </citation>
    <scope>NUCLEOTIDE SEQUENCE</scope>
    <source>
        <strain evidence="12">KasaAsao</strain>
    </source>
</reference>
<evidence type="ECO:0000256" key="10">
    <source>
        <dbReference type="SAM" id="SignalP"/>
    </source>
</evidence>
<dbReference type="InterPro" id="IPR015919">
    <property type="entry name" value="Cadherin-like_sf"/>
</dbReference>
<dbReference type="Gene3D" id="2.60.40.60">
    <property type="entry name" value="Cadherins"/>
    <property type="match status" value="3"/>
</dbReference>
<dbReference type="InterPro" id="IPR002126">
    <property type="entry name" value="Cadherin-like_dom"/>
</dbReference>
<dbReference type="GO" id="GO:0005509">
    <property type="term" value="F:calcium ion binding"/>
    <property type="evidence" value="ECO:0007669"/>
    <property type="project" value="UniProtKB-UniRule"/>
</dbReference>
<dbReference type="EMBL" id="JASAOG010000177">
    <property type="protein sequence ID" value="KAK0045648.1"/>
    <property type="molecule type" value="Genomic_DNA"/>
</dbReference>
<dbReference type="PROSITE" id="PS50268">
    <property type="entry name" value="CADHERIN_2"/>
    <property type="match status" value="2"/>
</dbReference>
<evidence type="ECO:0000256" key="6">
    <source>
        <dbReference type="ARBA" id="ARBA00023136"/>
    </source>
</evidence>
<evidence type="ECO:0000256" key="2">
    <source>
        <dbReference type="ARBA" id="ARBA00022692"/>
    </source>
</evidence>
<evidence type="ECO:0000256" key="4">
    <source>
        <dbReference type="ARBA" id="ARBA00022837"/>
    </source>
</evidence>
<accession>A0AAD8F012</accession>
<feature type="transmembrane region" description="Helical" evidence="9">
    <location>
        <begin position="549"/>
        <end position="572"/>
    </location>
</feature>
<feature type="compositionally biased region" description="Pro residues" evidence="8">
    <location>
        <begin position="613"/>
        <end position="638"/>
    </location>
</feature>
<comment type="caution">
    <text evidence="12">The sequence shown here is derived from an EMBL/GenBank/DDBJ whole genome shotgun (WGS) entry which is preliminary data.</text>
</comment>
<feature type="domain" description="Cadherin" evidence="11">
    <location>
        <begin position="328"/>
        <end position="410"/>
    </location>
</feature>